<evidence type="ECO:0008006" key="3">
    <source>
        <dbReference type="Google" id="ProtNLM"/>
    </source>
</evidence>
<dbReference type="InterPro" id="IPR009282">
    <property type="entry name" value="DUF937"/>
</dbReference>
<gene>
    <name evidence="1" type="ORF">GCM10011517_01850</name>
</gene>
<organism evidence="1 2">
    <name type="scientific">Actibacterium pelagium</name>
    <dbReference type="NCBI Taxonomy" id="2029103"/>
    <lineage>
        <taxon>Bacteria</taxon>
        <taxon>Pseudomonadati</taxon>
        <taxon>Pseudomonadota</taxon>
        <taxon>Alphaproteobacteria</taxon>
        <taxon>Rhodobacterales</taxon>
        <taxon>Roseobacteraceae</taxon>
        <taxon>Actibacterium</taxon>
    </lineage>
</organism>
<dbReference type="Proteomes" id="UP000606730">
    <property type="component" value="Unassembled WGS sequence"/>
</dbReference>
<evidence type="ECO:0000313" key="1">
    <source>
        <dbReference type="EMBL" id="GGE37709.1"/>
    </source>
</evidence>
<comment type="caution">
    <text evidence="1">The sequence shown here is derived from an EMBL/GenBank/DDBJ whole genome shotgun (WGS) entry which is preliminary data.</text>
</comment>
<dbReference type="OrthoDB" id="7744169at2"/>
<name>A0A917EI55_9RHOB</name>
<dbReference type="EMBL" id="BMKN01000001">
    <property type="protein sequence ID" value="GGE37709.1"/>
    <property type="molecule type" value="Genomic_DNA"/>
</dbReference>
<proteinExistence type="predicted"/>
<dbReference type="AlphaFoldDB" id="A0A917EI55"/>
<protein>
    <recommendedName>
        <fullName evidence="3">DUF937 domain-containing protein</fullName>
    </recommendedName>
</protein>
<accession>A0A917EI55</accession>
<dbReference type="RefSeq" id="WP_095596863.1">
    <property type="nucleotide sequence ID" value="NZ_BMKN01000001.1"/>
</dbReference>
<dbReference type="Pfam" id="PF06078">
    <property type="entry name" value="DUF937"/>
    <property type="match status" value="1"/>
</dbReference>
<reference evidence="1" key="1">
    <citation type="journal article" date="2014" name="Int. J. Syst. Evol. Microbiol.">
        <title>Complete genome sequence of Corynebacterium casei LMG S-19264T (=DSM 44701T), isolated from a smear-ripened cheese.</title>
        <authorList>
            <consortium name="US DOE Joint Genome Institute (JGI-PGF)"/>
            <person name="Walter F."/>
            <person name="Albersmeier A."/>
            <person name="Kalinowski J."/>
            <person name="Ruckert C."/>
        </authorList>
    </citation>
    <scope>NUCLEOTIDE SEQUENCE</scope>
    <source>
        <strain evidence="1">CGMCC 1.16012</strain>
    </source>
</reference>
<keyword evidence="2" id="KW-1185">Reference proteome</keyword>
<reference evidence="1" key="2">
    <citation type="submission" date="2020-09" db="EMBL/GenBank/DDBJ databases">
        <authorList>
            <person name="Sun Q."/>
            <person name="Zhou Y."/>
        </authorList>
    </citation>
    <scope>NUCLEOTIDE SEQUENCE</scope>
    <source>
        <strain evidence="1">CGMCC 1.16012</strain>
    </source>
</reference>
<evidence type="ECO:0000313" key="2">
    <source>
        <dbReference type="Proteomes" id="UP000606730"/>
    </source>
</evidence>
<sequence>MSLLQLLQNAQGGQGIDTLAKQFGLEGGQAGQLAEMFAPAIGTAAKKKASQGGLEDLLGTLVGEAQGGMFDDPAQAAAPAGQMQGMDFLKTLMGGDAAPQAMAEEAAGRTGIDPSIIMQFLPALAAMMQGGMQKTVPDTEIASMEGNNVSSLIGGLLNGRGGKPDLGSLGALLDDDGDGSPLNDLIGRFLR</sequence>